<evidence type="ECO:0000313" key="1">
    <source>
        <dbReference type="EMBL" id="MBC2293739.1"/>
    </source>
</evidence>
<reference evidence="1 2" key="1">
    <citation type="submission" date="2020-03" db="EMBL/GenBank/DDBJ databases">
        <title>Soil Listeria distribution.</title>
        <authorList>
            <person name="Liao J."/>
            <person name="Wiedmann M."/>
        </authorList>
    </citation>
    <scope>NUCLEOTIDE SEQUENCE [LARGE SCALE GENOMIC DNA]</scope>
    <source>
        <strain evidence="1 2">FSL L7-0051</strain>
    </source>
</reference>
<gene>
    <name evidence="1" type="ORF">HCC36_10915</name>
</gene>
<dbReference type="EMBL" id="JAARZT010000020">
    <property type="protein sequence ID" value="MBC2293739.1"/>
    <property type="molecule type" value="Genomic_DNA"/>
</dbReference>
<protein>
    <submittedName>
        <fullName evidence="1">Uncharacterized protein</fullName>
    </submittedName>
</protein>
<evidence type="ECO:0000313" key="2">
    <source>
        <dbReference type="Proteomes" id="UP000543005"/>
    </source>
</evidence>
<dbReference type="Proteomes" id="UP000543005">
    <property type="component" value="Unassembled WGS sequence"/>
</dbReference>
<proteinExistence type="predicted"/>
<accession>A0A842G0U1</accession>
<name>A0A842G0U1_9LIST</name>
<dbReference type="RefSeq" id="WP_185629509.1">
    <property type="nucleotide sequence ID" value="NZ_JAARZT010000020.1"/>
</dbReference>
<sequence length="100" mass="11374">MTQNEKDRKIVNQALVVCKIAKANGVKDDNTIALVIELANRLLTERENAQIVYYDTDPELPANIEFWSEGRMQGYGINPTSDFKKGVWIPDVKEAQEAYE</sequence>
<organism evidence="1 2">
    <name type="scientific">Listeria booriae</name>
    <dbReference type="NCBI Taxonomy" id="1552123"/>
    <lineage>
        <taxon>Bacteria</taxon>
        <taxon>Bacillati</taxon>
        <taxon>Bacillota</taxon>
        <taxon>Bacilli</taxon>
        <taxon>Bacillales</taxon>
        <taxon>Listeriaceae</taxon>
        <taxon>Listeria</taxon>
    </lineage>
</organism>
<dbReference type="AlphaFoldDB" id="A0A842G0U1"/>
<comment type="caution">
    <text evidence="1">The sequence shown here is derived from an EMBL/GenBank/DDBJ whole genome shotgun (WGS) entry which is preliminary data.</text>
</comment>